<dbReference type="EMBL" id="JAOYFC010000002">
    <property type="protein sequence ID" value="MCV6825261.1"/>
    <property type="molecule type" value="Genomic_DNA"/>
</dbReference>
<sequence>MSEIEIRLETTGNRGRYVVSRPDGIAELTFSLLSDGKILADHTLVPAEWRGQGVALKLVERLVENARTDGRKIIPQCSYVAAQAQKHPEWADVFVQ</sequence>
<gene>
    <name evidence="2" type="ORF">OH136_11920</name>
</gene>
<dbReference type="RefSeq" id="WP_263954111.1">
    <property type="nucleotide sequence ID" value="NZ_JAOYFC010000002.1"/>
</dbReference>
<dbReference type="Gene3D" id="3.40.630.30">
    <property type="match status" value="1"/>
</dbReference>
<organism evidence="2 3">
    <name type="scientific">Halocynthiibacter halioticoli</name>
    <dbReference type="NCBI Taxonomy" id="2986804"/>
    <lineage>
        <taxon>Bacteria</taxon>
        <taxon>Pseudomonadati</taxon>
        <taxon>Pseudomonadota</taxon>
        <taxon>Alphaproteobacteria</taxon>
        <taxon>Rhodobacterales</taxon>
        <taxon>Paracoccaceae</taxon>
        <taxon>Halocynthiibacter</taxon>
    </lineage>
</organism>
<protein>
    <submittedName>
        <fullName evidence="2">N-acetyltransferase</fullName>
    </submittedName>
</protein>
<dbReference type="AlphaFoldDB" id="A0AAE3J248"/>
<dbReference type="Pfam" id="PF14542">
    <property type="entry name" value="Acetyltransf_CG"/>
    <property type="match status" value="1"/>
</dbReference>
<evidence type="ECO:0000313" key="3">
    <source>
        <dbReference type="Proteomes" id="UP001208041"/>
    </source>
</evidence>
<accession>A0AAE3J248</accession>
<dbReference type="SUPFAM" id="SSF55729">
    <property type="entry name" value="Acyl-CoA N-acyltransferases (Nat)"/>
    <property type="match status" value="1"/>
</dbReference>
<dbReference type="InterPro" id="IPR045057">
    <property type="entry name" value="Gcn5-rel_NAT"/>
</dbReference>
<keyword evidence="3" id="KW-1185">Reference proteome</keyword>
<dbReference type="PANTHER" id="PTHR31435">
    <property type="entry name" value="PROTEIN NATD1"/>
    <property type="match status" value="1"/>
</dbReference>
<name>A0AAE3J248_9RHOB</name>
<dbReference type="PROSITE" id="PS51729">
    <property type="entry name" value="GNAT_YJDJ"/>
    <property type="match status" value="1"/>
</dbReference>
<dbReference type="InterPro" id="IPR031165">
    <property type="entry name" value="GNAT_YJDJ"/>
</dbReference>
<proteinExistence type="predicted"/>
<comment type="caution">
    <text evidence="2">The sequence shown here is derived from an EMBL/GenBank/DDBJ whole genome shotgun (WGS) entry which is preliminary data.</text>
</comment>
<evidence type="ECO:0000313" key="2">
    <source>
        <dbReference type="EMBL" id="MCV6825261.1"/>
    </source>
</evidence>
<reference evidence="2" key="1">
    <citation type="submission" date="2022-10" db="EMBL/GenBank/DDBJ databases">
        <authorList>
            <person name="Yue Y."/>
        </authorList>
    </citation>
    <scope>NUCLEOTIDE SEQUENCE</scope>
    <source>
        <strain evidence="2">Z654</strain>
    </source>
</reference>
<evidence type="ECO:0000259" key="1">
    <source>
        <dbReference type="PROSITE" id="PS51729"/>
    </source>
</evidence>
<feature type="domain" description="N-acetyltransferase" evidence="1">
    <location>
        <begin position="9"/>
        <end position="95"/>
    </location>
</feature>
<dbReference type="PANTHER" id="PTHR31435:SF10">
    <property type="entry name" value="BSR4717 PROTEIN"/>
    <property type="match status" value="1"/>
</dbReference>
<dbReference type="InterPro" id="IPR016181">
    <property type="entry name" value="Acyl_CoA_acyltransferase"/>
</dbReference>
<dbReference type="Proteomes" id="UP001208041">
    <property type="component" value="Unassembled WGS sequence"/>
</dbReference>